<feature type="compositionally biased region" description="Basic and acidic residues" evidence="5">
    <location>
        <begin position="213"/>
        <end position="223"/>
    </location>
</feature>
<sequence length="283" mass="32725">MLGNILPTLFVLFTQLVSIILAKNANTNSTSYISIRTKDKINYRLSSTLDLLNHATLDQPVIVFEFEKFKIIDSLINNNNQDETNVQFLDQFFENHITNILNNESNLERPSFDAQLALFDIKDIAQSGSSILYDYPVEDYSIFWFKFQKKNYEISKINDFIESAYIFLEEYLNINIDILINTKDIVSLEELDTAITKNKENNYYEDSDSDNNMNDKTKQKEENQDNTQNDDGLSKIWTEGLIMCLIVSFLLLGILIVALSWIMSIEISYTALEKPTNPIKKTQ</sequence>
<evidence type="ECO:0000256" key="3">
    <source>
        <dbReference type="ARBA" id="ARBA00022989"/>
    </source>
</evidence>
<feature type="domain" description="V-type proton ATPase subunit S1/VOA1 transmembrane" evidence="8">
    <location>
        <begin position="236"/>
        <end position="274"/>
    </location>
</feature>
<keyword evidence="10" id="KW-1185">Reference proteome</keyword>
<accession>A0AAN7VZS9</accession>
<evidence type="ECO:0000256" key="1">
    <source>
        <dbReference type="ARBA" id="ARBA00004167"/>
    </source>
</evidence>
<evidence type="ECO:0000313" key="9">
    <source>
        <dbReference type="EMBL" id="KAK5778354.1"/>
    </source>
</evidence>
<comment type="subcellular location">
    <subcellularLocation>
        <location evidence="1">Membrane</location>
        <topology evidence="1">Single-pass membrane protein</topology>
    </subcellularLocation>
</comment>
<protein>
    <recommendedName>
        <fullName evidence="8">V-type proton ATPase subunit S1/VOA1 transmembrane domain-containing protein</fullName>
    </recommendedName>
</protein>
<keyword evidence="7" id="KW-0732">Signal</keyword>
<dbReference type="AlphaFoldDB" id="A0AAN7VZS9"/>
<organism evidence="9 10">
    <name type="scientific">Arxiozyma heterogenica</name>
    <dbReference type="NCBI Taxonomy" id="278026"/>
    <lineage>
        <taxon>Eukaryota</taxon>
        <taxon>Fungi</taxon>
        <taxon>Dikarya</taxon>
        <taxon>Ascomycota</taxon>
        <taxon>Saccharomycotina</taxon>
        <taxon>Saccharomycetes</taxon>
        <taxon>Saccharomycetales</taxon>
        <taxon>Saccharomycetaceae</taxon>
        <taxon>Arxiozyma</taxon>
    </lineage>
</organism>
<dbReference type="EMBL" id="JAWIZZ010000053">
    <property type="protein sequence ID" value="KAK5778354.1"/>
    <property type="molecule type" value="Genomic_DNA"/>
</dbReference>
<feature type="signal peptide" evidence="7">
    <location>
        <begin position="1"/>
        <end position="22"/>
    </location>
</feature>
<reference evidence="10" key="1">
    <citation type="submission" date="2023-07" db="EMBL/GenBank/DDBJ databases">
        <title>A draft genome of Kazachstania heterogenica Y-27499.</title>
        <authorList>
            <person name="Donic C."/>
            <person name="Kralova J.S."/>
            <person name="Fidel L."/>
            <person name="Ben-Dor S."/>
            <person name="Jung S."/>
        </authorList>
    </citation>
    <scope>NUCLEOTIDE SEQUENCE [LARGE SCALE GENOMIC DNA]</scope>
    <source>
        <strain evidence="10">Y27499</strain>
    </source>
</reference>
<dbReference type="InterPro" id="IPR046756">
    <property type="entry name" value="VAS1/VOA1_TM"/>
</dbReference>
<keyword evidence="4 6" id="KW-0472">Membrane</keyword>
<evidence type="ECO:0000256" key="4">
    <source>
        <dbReference type="ARBA" id="ARBA00023136"/>
    </source>
</evidence>
<evidence type="ECO:0000259" key="8">
    <source>
        <dbReference type="Pfam" id="PF20520"/>
    </source>
</evidence>
<dbReference type="Proteomes" id="UP001306508">
    <property type="component" value="Unassembled WGS sequence"/>
</dbReference>
<gene>
    <name evidence="9" type="ORF">RI543_004015</name>
</gene>
<feature type="region of interest" description="Disordered" evidence="5">
    <location>
        <begin position="202"/>
        <end position="230"/>
    </location>
</feature>
<dbReference type="Pfam" id="PF20520">
    <property type="entry name" value="Ac45-VOA1_TM"/>
    <property type="match status" value="1"/>
</dbReference>
<keyword evidence="3 6" id="KW-1133">Transmembrane helix</keyword>
<evidence type="ECO:0000256" key="6">
    <source>
        <dbReference type="SAM" id="Phobius"/>
    </source>
</evidence>
<evidence type="ECO:0000256" key="5">
    <source>
        <dbReference type="SAM" id="MobiDB-lite"/>
    </source>
</evidence>
<evidence type="ECO:0000313" key="10">
    <source>
        <dbReference type="Proteomes" id="UP001306508"/>
    </source>
</evidence>
<evidence type="ECO:0000256" key="7">
    <source>
        <dbReference type="SAM" id="SignalP"/>
    </source>
</evidence>
<evidence type="ECO:0000256" key="2">
    <source>
        <dbReference type="ARBA" id="ARBA00022692"/>
    </source>
</evidence>
<dbReference type="GO" id="GO:0016020">
    <property type="term" value="C:membrane"/>
    <property type="evidence" value="ECO:0007669"/>
    <property type="project" value="UniProtKB-SubCell"/>
</dbReference>
<comment type="caution">
    <text evidence="9">The sequence shown here is derived from an EMBL/GenBank/DDBJ whole genome shotgun (WGS) entry which is preliminary data.</text>
</comment>
<feature type="transmembrane region" description="Helical" evidence="6">
    <location>
        <begin position="240"/>
        <end position="262"/>
    </location>
</feature>
<proteinExistence type="predicted"/>
<feature type="chain" id="PRO_5042910145" description="V-type proton ATPase subunit S1/VOA1 transmembrane domain-containing protein" evidence="7">
    <location>
        <begin position="23"/>
        <end position="283"/>
    </location>
</feature>
<keyword evidence="2 6" id="KW-0812">Transmembrane</keyword>
<name>A0AAN7VZS9_9SACH</name>